<comment type="caution">
    <text evidence="1">The sequence shown here is derived from an EMBL/GenBank/DDBJ whole genome shotgun (WGS) entry which is preliminary data.</text>
</comment>
<dbReference type="AlphaFoldDB" id="A0A0F9L8J5"/>
<proteinExistence type="predicted"/>
<sequence length="104" mass="11756">MNTQNQFLTNTDHTGRFIVISHRTGKKYCVEPIGNVKTKWGDVQSYGTGVVTGSYGQKYRGSIDKEDSLITKENGFKNIETLEPGKSPFAWIEHIDSQYLDKNP</sequence>
<accession>A0A0F9L8J5</accession>
<reference evidence="1" key="1">
    <citation type="journal article" date="2015" name="Nature">
        <title>Complex archaea that bridge the gap between prokaryotes and eukaryotes.</title>
        <authorList>
            <person name="Spang A."/>
            <person name="Saw J.H."/>
            <person name="Jorgensen S.L."/>
            <person name="Zaremba-Niedzwiedzka K."/>
            <person name="Martijn J."/>
            <person name="Lind A.E."/>
            <person name="van Eijk R."/>
            <person name="Schleper C."/>
            <person name="Guy L."/>
            <person name="Ettema T.J."/>
        </authorList>
    </citation>
    <scope>NUCLEOTIDE SEQUENCE</scope>
</reference>
<name>A0A0F9L8J5_9ZZZZ</name>
<organism evidence="1">
    <name type="scientific">marine sediment metagenome</name>
    <dbReference type="NCBI Taxonomy" id="412755"/>
    <lineage>
        <taxon>unclassified sequences</taxon>
        <taxon>metagenomes</taxon>
        <taxon>ecological metagenomes</taxon>
    </lineage>
</organism>
<dbReference type="EMBL" id="LAZR01011707">
    <property type="protein sequence ID" value="KKM60290.1"/>
    <property type="molecule type" value="Genomic_DNA"/>
</dbReference>
<evidence type="ECO:0000313" key="1">
    <source>
        <dbReference type="EMBL" id="KKM60290.1"/>
    </source>
</evidence>
<protein>
    <submittedName>
        <fullName evidence="1">Uncharacterized protein</fullName>
    </submittedName>
</protein>
<gene>
    <name evidence="1" type="ORF">LCGC14_1543350</name>
</gene>